<keyword evidence="5" id="KW-0539">Nucleus</keyword>
<dbReference type="InterPro" id="IPR000679">
    <property type="entry name" value="Znf_GATA"/>
</dbReference>
<feature type="compositionally biased region" description="Basic and acidic residues" evidence="7">
    <location>
        <begin position="194"/>
        <end position="208"/>
    </location>
</feature>
<protein>
    <recommendedName>
        <fullName evidence="8">GATA-type domain-containing protein</fullName>
    </recommendedName>
</protein>
<dbReference type="EMBL" id="JAAAJA010000317">
    <property type="protein sequence ID" value="KAG0256093.1"/>
    <property type="molecule type" value="Genomic_DNA"/>
</dbReference>
<dbReference type="CDD" id="cd00202">
    <property type="entry name" value="ZnF_GATA"/>
    <property type="match status" value="1"/>
</dbReference>
<gene>
    <name evidence="9" type="ORF">BG011_004756</name>
</gene>
<feature type="compositionally biased region" description="Polar residues" evidence="7">
    <location>
        <begin position="209"/>
        <end position="220"/>
    </location>
</feature>
<keyword evidence="3 6" id="KW-0863">Zinc-finger</keyword>
<evidence type="ECO:0000256" key="5">
    <source>
        <dbReference type="ARBA" id="ARBA00023242"/>
    </source>
</evidence>
<feature type="region of interest" description="Disordered" evidence="7">
    <location>
        <begin position="391"/>
        <end position="414"/>
    </location>
</feature>
<evidence type="ECO:0000256" key="6">
    <source>
        <dbReference type="PROSITE-ProRule" id="PRU00094"/>
    </source>
</evidence>
<dbReference type="PANTHER" id="PTHR10071">
    <property type="entry name" value="TRANSCRIPTION FACTOR GATA FAMILY MEMBER"/>
    <property type="match status" value="1"/>
</dbReference>
<dbReference type="AlphaFoldDB" id="A0A9P6U177"/>
<dbReference type="GO" id="GO:0008270">
    <property type="term" value="F:zinc ion binding"/>
    <property type="evidence" value="ECO:0007669"/>
    <property type="project" value="UniProtKB-KW"/>
</dbReference>
<dbReference type="Proteomes" id="UP000726737">
    <property type="component" value="Unassembled WGS sequence"/>
</dbReference>
<evidence type="ECO:0000256" key="4">
    <source>
        <dbReference type="ARBA" id="ARBA00022833"/>
    </source>
</evidence>
<comment type="caution">
    <text evidence="9">The sequence shown here is derived from an EMBL/GenBank/DDBJ whole genome shotgun (WGS) entry which is preliminary data.</text>
</comment>
<organism evidence="9 10">
    <name type="scientific">Mortierella polycephala</name>
    <dbReference type="NCBI Taxonomy" id="41804"/>
    <lineage>
        <taxon>Eukaryota</taxon>
        <taxon>Fungi</taxon>
        <taxon>Fungi incertae sedis</taxon>
        <taxon>Mucoromycota</taxon>
        <taxon>Mortierellomycotina</taxon>
        <taxon>Mortierellomycetes</taxon>
        <taxon>Mortierellales</taxon>
        <taxon>Mortierellaceae</taxon>
        <taxon>Mortierella</taxon>
    </lineage>
</organism>
<keyword evidence="10" id="KW-1185">Reference proteome</keyword>
<feature type="region of interest" description="Disordered" evidence="7">
    <location>
        <begin position="554"/>
        <end position="578"/>
    </location>
</feature>
<evidence type="ECO:0000313" key="10">
    <source>
        <dbReference type="Proteomes" id="UP000726737"/>
    </source>
</evidence>
<name>A0A9P6U177_9FUNG</name>
<dbReference type="GO" id="GO:0000122">
    <property type="term" value="P:negative regulation of transcription by RNA polymerase II"/>
    <property type="evidence" value="ECO:0007669"/>
    <property type="project" value="TreeGrafter"/>
</dbReference>
<comment type="subcellular location">
    <subcellularLocation>
        <location evidence="1">Nucleus</location>
    </subcellularLocation>
</comment>
<dbReference type="Pfam" id="PF00320">
    <property type="entry name" value="GATA"/>
    <property type="match status" value="1"/>
</dbReference>
<dbReference type="PROSITE" id="PS50114">
    <property type="entry name" value="GATA_ZN_FINGER_2"/>
    <property type="match status" value="1"/>
</dbReference>
<dbReference type="SMART" id="SM00401">
    <property type="entry name" value="ZnF_GATA"/>
    <property type="match status" value="1"/>
</dbReference>
<evidence type="ECO:0000256" key="2">
    <source>
        <dbReference type="ARBA" id="ARBA00022723"/>
    </source>
</evidence>
<dbReference type="OrthoDB" id="515401at2759"/>
<evidence type="ECO:0000256" key="7">
    <source>
        <dbReference type="SAM" id="MobiDB-lite"/>
    </source>
</evidence>
<keyword evidence="2" id="KW-0479">Metal-binding</keyword>
<accession>A0A9P6U177</accession>
<dbReference type="InterPro" id="IPR039355">
    <property type="entry name" value="Transcription_factor_GATA"/>
</dbReference>
<evidence type="ECO:0000256" key="3">
    <source>
        <dbReference type="ARBA" id="ARBA00022771"/>
    </source>
</evidence>
<dbReference type="GO" id="GO:0045944">
    <property type="term" value="P:positive regulation of transcription by RNA polymerase II"/>
    <property type="evidence" value="ECO:0007669"/>
    <property type="project" value="TreeGrafter"/>
</dbReference>
<dbReference type="InterPro" id="IPR013088">
    <property type="entry name" value="Znf_NHR/GATA"/>
</dbReference>
<feature type="domain" description="GATA-type" evidence="8">
    <location>
        <begin position="92"/>
        <end position="150"/>
    </location>
</feature>
<proteinExistence type="predicted"/>
<feature type="compositionally biased region" description="Low complexity" evidence="7">
    <location>
        <begin position="143"/>
        <end position="181"/>
    </location>
</feature>
<sequence length="612" mass="66541">MMFQRQQIMSDDDPFGEYMSMESMTPNQMMEDPNLTLAVSTGTTSSPEVNVVGAAQFKGSNPTISNQTWTLAAALQKPSTKATKPKKASTRPPRALECFNCKVTQTPLWRRTLDRKHSLCNACGLYYKQYNGHRPLHIRHKPSLSQSQQRESSSPYTLSPPKKSSVSSPASPSSVMSPSESAKCEEPESASSPSKDESAQAKADDQTRESSAQADRTATESAPIKRESSTENASEEAPKGKDNLNVEGAQVKRSSSNGNKKSQKGMSRHRQTRSFTGPIHTDSYMGVPVGFVDQTATPSVEWQSFHPMGDMSSSMMMGQMHAAGQDPAYGHYHATGYLPEDLNGGVDSPLLMCDGAPFSPTSTLCSPLTGATAVSHMGHGPMAPYSLPPTAMTSPADGLVPAGQNEDSQESTKQKSLIFDDMRFQVLVEHMRPVQMHKFLNILENRCHVLRHRLGMPPSPTSVAPTSSGFPALSLQQQQQQMNVLLAQQQHQQSIVNTPTTEVGFQSLSLASPIKDGRMNYPWSSMTAPASYQPQSNGQQIMSSYLYANEDTDFQRSHEEAEEAENTEEGTSVSSSAVTSPGAMVSMVAQDSADNKFWHANTATMAIYATSE</sequence>
<dbReference type="GO" id="GO:0005634">
    <property type="term" value="C:nucleus"/>
    <property type="evidence" value="ECO:0007669"/>
    <property type="project" value="UniProtKB-SubCell"/>
</dbReference>
<dbReference type="SUPFAM" id="SSF57716">
    <property type="entry name" value="Glucocorticoid receptor-like (DNA-binding domain)"/>
    <property type="match status" value="1"/>
</dbReference>
<dbReference type="GO" id="GO:0000978">
    <property type="term" value="F:RNA polymerase II cis-regulatory region sequence-specific DNA binding"/>
    <property type="evidence" value="ECO:0007669"/>
    <property type="project" value="TreeGrafter"/>
</dbReference>
<dbReference type="PANTHER" id="PTHR10071:SF281">
    <property type="entry name" value="BOX A-BINDING FACTOR-RELATED"/>
    <property type="match status" value="1"/>
</dbReference>
<dbReference type="GO" id="GO:0000981">
    <property type="term" value="F:DNA-binding transcription factor activity, RNA polymerase II-specific"/>
    <property type="evidence" value="ECO:0007669"/>
    <property type="project" value="TreeGrafter"/>
</dbReference>
<evidence type="ECO:0000256" key="1">
    <source>
        <dbReference type="ARBA" id="ARBA00004123"/>
    </source>
</evidence>
<dbReference type="Gene3D" id="3.30.50.10">
    <property type="entry name" value="Erythroid Transcription Factor GATA-1, subunit A"/>
    <property type="match status" value="1"/>
</dbReference>
<evidence type="ECO:0000259" key="8">
    <source>
        <dbReference type="PROSITE" id="PS50114"/>
    </source>
</evidence>
<keyword evidence="4" id="KW-0862">Zinc</keyword>
<reference evidence="9" key="1">
    <citation type="journal article" date="2020" name="Fungal Divers.">
        <title>Resolving the Mortierellaceae phylogeny through synthesis of multi-gene phylogenetics and phylogenomics.</title>
        <authorList>
            <person name="Vandepol N."/>
            <person name="Liber J."/>
            <person name="Desiro A."/>
            <person name="Na H."/>
            <person name="Kennedy M."/>
            <person name="Barry K."/>
            <person name="Grigoriev I.V."/>
            <person name="Miller A.N."/>
            <person name="O'Donnell K."/>
            <person name="Stajich J.E."/>
            <person name="Bonito G."/>
        </authorList>
    </citation>
    <scope>NUCLEOTIDE SEQUENCE</scope>
    <source>
        <strain evidence="9">KOD948</strain>
    </source>
</reference>
<evidence type="ECO:0000313" key="9">
    <source>
        <dbReference type="EMBL" id="KAG0256093.1"/>
    </source>
</evidence>
<feature type="compositionally biased region" description="Basic residues" evidence="7">
    <location>
        <begin position="261"/>
        <end position="272"/>
    </location>
</feature>
<feature type="region of interest" description="Disordered" evidence="7">
    <location>
        <begin position="141"/>
        <end position="281"/>
    </location>
</feature>